<dbReference type="Gene3D" id="1.25.40.430">
    <property type="match status" value="1"/>
</dbReference>
<evidence type="ECO:0000259" key="9">
    <source>
        <dbReference type="PROSITE" id="PS51489"/>
    </source>
</evidence>
<dbReference type="GO" id="GO:0005524">
    <property type="term" value="F:ATP binding"/>
    <property type="evidence" value="ECO:0007669"/>
    <property type="project" value="UniProtKB-UniRule"/>
</dbReference>
<dbReference type="GO" id="GO:0007094">
    <property type="term" value="P:mitotic spindle assembly checkpoint signaling"/>
    <property type="evidence" value="ECO:0007669"/>
    <property type="project" value="InterPro"/>
</dbReference>
<dbReference type="InterPro" id="IPR000719">
    <property type="entry name" value="Prot_kinase_dom"/>
</dbReference>
<feature type="coiled-coil region" evidence="6">
    <location>
        <begin position="22"/>
        <end position="56"/>
    </location>
</feature>
<keyword evidence="10" id="KW-0808">Transferase</keyword>
<evidence type="ECO:0000256" key="6">
    <source>
        <dbReference type="SAM" id="Coils"/>
    </source>
</evidence>
<evidence type="ECO:0000256" key="7">
    <source>
        <dbReference type="SAM" id="MobiDB-lite"/>
    </source>
</evidence>
<protein>
    <submittedName>
        <fullName evidence="10">Checkpoint serine/threonine-protein kinase</fullName>
        <ecNumber evidence="10">2.7.11.1</ecNumber>
    </submittedName>
</protein>
<dbReference type="EMBL" id="BDSP01000152">
    <property type="protein sequence ID" value="GAX20745.1"/>
    <property type="molecule type" value="Genomic_DNA"/>
</dbReference>
<proteinExistence type="predicted"/>
<keyword evidence="11" id="KW-1185">Reference proteome</keyword>
<dbReference type="InterPro" id="IPR013212">
    <property type="entry name" value="Mad3/Bub1_I"/>
</dbReference>
<dbReference type="InterPro" id="IPR015661">
    <property type="entry name" value="Bub1/Mad3"/>
</dbReference>
<dbReference type="InterPro" id="IPR011009">
    <property type="entry name" value="Kinase-like_dom_sf"/>
</dbReference>
<dbReference type="AlphaFoldDB" id="A0A1Z5K3F0"/>
<dbReference type="Pfam" id="PF08311">
    <property type="entry name" value="Mad3_BUB1_I"/>
    <property type="match status" value="1"/>
</dbReference>
<evidence type="ECO:0000256" key="4">
    <source>
        <dbReference type="ARBA" id="ARBA00023328"/>
    </source>
</evidence>
<dbReference type="InterPro" id="IPR017441">
    <property type="entry name" value="Protein_kinase_ATP_BS"/>
</dbReference>
<comment type="caution">
    <text evidence="10">The sequence shown here is derived from an EMBL/GenBank/DDBJ whole genome shotgun (WGS) entry which is preliminary data.</text>
</comment>
<keyword evidence="5" id="KW-0067">ATP-binding</keyword>
<dbReference type="GO" id="GO:0051754">
    <property type="term" value="P:meiotic sister chromatid cohesion, centromeric"/>
    <property type="evidence" value="ECO:0007669"/>
    <property type="project" value="TreeGrafter"/>
</dbReference>
<feature type="compositionally biased region" description="Basic and acidic residues" evidence="7">
    <location>
        <begin position="213"/>
        <end position="222"/>
    </location>
</feature>
<accession>A0A1Z5K3F0</accession>
<reference evidence="10 11" key="1">
    <citation type="journal article" date="2015" name="Plant Cell">
        <title>Oil accumulation by the oleaginous diatom Fistulifera solaris as revealed by the genome and transcriptome.</title>
        <authorList>
            <person name="Tanaka T."/>
            <person name="Maeda Y."/>
            <person name="Veluchamy A."/>
            <person name="Tanaka M."/>
            <person name="Abida H."/>
            <person name="Marechal E."/>
            <person name="Bowler C."/>
            <person name="Muto M."/>
            <person name="Sunaga Y."/>
            <person name="Tanaka M."/>
            <person name="Yoshino T."/>
            <person name="Taniguchi T."/>
            <person name="Fukuda Y."/>
            <person name="Nemoto M."/>
            <person name="Matsumoto M."/>
            <person name="Wong P.S."/>
            <person name="Aburatani S."/>
            <person name="Fujibuchi W."/>
        </authorList>
    </citation>
    <scope>NUCLEOTIDE SEQUENCE [LARGE SCALE GENOMIC DNA]</scope>
    <source>
        <strain evidence="10 11">JPCC DA0580</strain>
    </source>
</reference>
<sequence length="1153" mass="129907">METPIWEQAKENSAPLERGRNVALLEQSAVATEEDRRELERMLRHYEKLVQQDDDDALIHWLSYIKFHQESFPVDTHEQFLLLERCFRALCPVRKYANDLRFIRVCCRYAEQTKRPREIFQYLYQQNIGAQVAIFWAAWAFVAEKEQDYAFADKIFNKGLSKKAAPLNYLQQRHKQFQRRMSRYWLNSTNNQDADDDDDQQDGRGVLGGLSEDSFRRNDRRATSRPNSLRNPRMPANTATFATRRSSTRSTLQRQDENQPFAIYTEDTQTENEALNDSLIEPDGRVLESEEDRLKENTILPERWNERGALSTSHISSTTPILCAPKQPVAFAVYVDEECAARHEREQADKRRAIERHRQVRDDRTFKERGVDSVAERLTNDPLRYVRDPSQVQSDQPVRPEAPSQLKSRGFDKMLLKSPSGVEQCFEEARVQASYFKLVSSCSNVNLFATSRNKEQNDSNMSMDESTNASYHSISIQSACATSVVAPQAVAFTPGLQNRPTDPNVTTDSATSSVAVGGVADPTINTQLALRELSMMFSSPAFPLTERSRIEDRSGGLGPILNESGVSDSCNTSVIIQQEEVMADCDPDSSLLVVTEPRTGFAIFTDVEHDDVPPADRATAVKEPSIFATAFEIYTDAPGADTRVETAQVPVCKNTLMPSQAFDIFIDELQPDASRMISKDTANEELHVDRKKKSGVLEHIDERSDDSNSCDEENDGDTATFSLFNEVVQMLDDVSIEGDSDDCNGKNLTNFTSSQSRHYPASNAKNIFPDYANVYQDLIKSSTHHLKANAASHFPNIPALTRVLSESQKIYDLQEHALPRPLKRQQVNQGVEIRISHSSAKIVAELGKGSFGSVALLESETSVKIAIKSQAPIDCLALEFELLQTAKKRIGTSKLFFPDPLSLIFFADGALLAMSAVTTSGLNLIDLVNAYTLHDESVPEIVVLYYTSLMLSYIETLHWKAKILHCDVKPDNWVLSQSHTMAGDSVIGSDLCLIDFGRGIDLAKDEGRAVFRSDDNVMNKRFVGPSCVKEMMCVAMRRGLPWSFDADTFGICACVHVLLFSSHIELKEDKNGDWVPNEPLEGLKYVTFWDEMFRTLLNLDPETQLAIGSRPHSLRQLRKKIDKEWSDNSVLQSELRRQASLLPSTRDVMKARK</sequence>
<dbReference type="PROSITE" id="PS51489">
    <property type="entry name" value="BUB1_N"/>
    <property type="match status" value="1"/>
</dbReference>
<comment type="subcellular location">
    <subcellularLocation>
        <location evidence="1">Chromosome</location>
        <location evidence="1">Centromere</location>
        <location evidence="1">Kinetochore</location>
    </subcellularLocation>
</comment>
<dbReference type="SMART" id="SM00777">
    <property type="entry name" value="Mad3_BUB1_I"/>
    <property type="match status" value="1"/>
</dbReference>
<feature type="binding site" evidence="5">
    <location>
        <position position="868"/>
    </location>
    <ligand>
        <name>ATP</name>
        <dbReference type="ChEBI" id="CHEBI:30616"/>
    </ligand>
</feature>
<keyword evidence="3" id="KW-0995">Kinetochore</keyword>
<evidence type="ECO:0000313" key="10">
    <source>
        <dbReference type="EMBL" id="GAX20745.1"/>
    </source>
</evidence>
<dbReference type="PANTHER" id="PTHR14030">
    <property type="entry name" value="MITOTIC CHECKPOINT SERINE/THREONINE-PROTEIN KINASE BUB1"/>
    <property type="match status" value="1"/>
</dbReference>
<dbReference type="InParanoid" id="A0A1Z5K3F0"/>
<name>A0A1Z5K3F0_FISSO</name>
<dbReference type="OrthoDB" id="248495at2759"/>
<feature type="domain" description="Protein kinase" evidence="8">
    <location>
        <begin position="840"/>
        <end position="1153"/>
    </location>
</feature>
<dbReference type="PROSITE" id="PS50011">
    <property type="entry name" value="PROTEIN_KINASE_DOM"/>
    <property type="match status" value="1"/>
</dbReference>
<keyword evidence="10" id="KW-0418">Kinase</keyword>
<feature type="domain" description="BUB1 N-terminal" evidence="9">
    <location>
        <begin position="45"/>
        <end position="203"/>
    </location>
</feature>
<dbReference type="SMART" id="SM00220">
    <property type="entry name" value="S_TKc"/>
    <property type="match status" value="1"/>
</dbReference>
<feature type="region of interest" description="Disordered" evidence="7">
    <location>
        <begin position="379"/>
        <end position="405"/>
    </location>
</feature>
<feature type="compositionally biased region" description="Low complexity" evidence="7">
    <location>
        <begin position="236"/>
        <end position="251"/>
    </location>
</feature>
<evidence type="ECO:0000259" key="8">
    <source>
        <dbReference type="PROSITE" id="PS50011"/>
    </source>
</evidence>
<feature type="region of interest" description="Disordered" evidence="7">
    <location>
        <begin position="188"/>
        <end position="260"/>
    </location>
</feature>
<organism evidence="10 11">
    <name type="scientific">Fistulifera solaris</name>
    <name type="common">Oleaginous diatom</name>
    <dbReference type="NCBI Taxonomy" id="1519565"/>
    <lineage>
        <taxon>Eukaryota</taxon>
        <taxon>Sar</taxon>
        <taxon>Stramenopiles</taxon>
        <taxon>Ochrophyta</taxon>
        <taxon>Bacillariophyta</taxon>
        <taxon>Bacillariophyceae</taxon>
        <taxon>Bacillariophycidae</taxon>
        <taxon>Naviculales</taxon>
        <taxon>Naviculaceae</taxon>
        <taxon>Fistulifera</taxon>
    </lineage>
</organism>
<dbReference type="PANTHER" id="PTHR14030:SF4">
    <property type="entry name" value="BUB1 KINASE, ISOFORM A-RELATED"/>
    <property type="match status" value="1"/>
</dbReference>
<keyword evidence="6" id="KW-0175">Coiled coil</keyword>
<dbReference type="GO" id="GO:0000776">
    <property type="term" value="C:kinetochore"/>
    <property type="evidence" value="ECO:0007669"/>
    <property type="project" value="UniProtKB-KW"/>
</dbReference>
<evidence type="ECO:0000313" key="11">
    <source>
        <dbReference type="Proteomes" id="UP000198406"/>
    </source>
</evidence>
<dbReference type="Proteomes" id="UP000198406">
    <property type="component" value="Unassembled WGS sequence"/>
</dbReference>
<evidence type="ECO:0000256" key="5">
    <source>
        <dbReference type="PROSITE-ProRule" id="PRU10141"/>
    </source>
</evidence>
<dbReference type="PROSITE" id="PS00107">
    <property type="entry name" value="PROTEIN_KINASE_ATP"/>
    <property type="match status" value="1"/>
</dbReference>
<evidence type="ECO:0000256" key="3">
    <source>
        <dbReference type="ARBA" id="ARBA00022838"/>
    </source>
</evidence>
<evidence type="ECO:0000256" key="1">
    <source>
        <dbReference type="ARBA" id="ARBA00004629"/>
    </source>
</evidence>
<gene>
    <name evidence="10" type="ORF">FisN_7Hh055</name>
</gene>
<keyword evidence="4" id="KW-0137">Centromere</keyword>
<dbReference type="GO" id="GO:0004674">
    <property type="term" value="F:protein serine/threonine kinase activity"/>
    <property type="evidence" value="ECO:0007669"/>
    <property type="project" value="UniProtKB-EC"/>
</dbReference>
<dbReference type="EC" id="2.7.11.1" evidence="10"/>
<evidence type="ECO:0000256" key="2">
    <source>
        <dbReference type="ARBA" id="ARBA00022454"/>
    </source>
</evidence>
<dbReference type="GO" id="GO:0032991">
    <property type="term" value="C:protein-containing complex"/>
    <property type="evidence" value="ECO:0007669"/>
    <property type="project" value="UniProtKB-ARBA"/>
</dbReference>
<dbReference type="Gene3D" id="1.10.510.10">
    <property type="entry name" value="Transferase(Phosphotransferase) domain 1"/>
    <property type="match status" value="1"/>
</dbReference>
<dbReference type="SUPFAM" id="SSF56112">
    <property type="entry name" value="Protein kinase-like (PK-like)"/>
    <property type="match status" value="1"/>
</dbReference>
<keyword evidence="2" id="KW-0158">Chromosome</keyword>
<keyword evidence="5" id="KW-0547">Nucleotide-binding</keyword>